<evidence type="ECO:0000256" key="3">
    <source>
        <dbReference type="HAMAP-Rule" id="MF_00023"/>
    </source>
</evidence>
<protein>
    <recommendedName>
        <fullName evidence="3">SsrA-binding protein</fullName>
    </recommendedName>
    <alternativeName>
        <fullName evidence="3">Small protein B</fullName>
    </alternativeName>
</protein>
<dbReference type="GO" id="GO:0070930">
    <property type="term" value="P:trans-translation-dependent protein tagging"/>
    <property type="evidence" value="ECO:0007669"/>
    <property type="project" value="TreeGrafter"/>
</dbReference>
<organism evidence="4">
    <name type="scientific">Desulfatirhabdium butyrativorans</name>
    <dbReference type="NCBI Taxonomy" id="340467"/>
    <lineage>
        <taxon>Bacteria</taxon>
        <taxon>Pseudomonadati</taxon>
        <taxon>Thermodesulfobacteriota</taxon>
        <taxon>Desulfobacteria</taxon>
        <taxon>Desulfobacterales</taxon>
        <taxon>Desulfatirhabdiaceae</taxon>
        <taxon>Desulfatirhabdium</taxon>
    </lineage>
</organism>
<dbReference type="Pfam" id="PF01668">
    <property type="entry name" value="SmpB"/>
    <property type="match status" value="1"/>
</dbReference>
<comment type="caution">
    <text evidence="4">The sequence shown here is derived from an EMBL/GenBank/DDBJ whole genome shotgun (WGS) entry which is preliminary data.</text>
</comment>
<name>A0A7C4RRG6_9BACT</name>
<proteinExistence type="inferred from homology"/>
<dbReference type="InterPro" id="IPR023620">
    <property type="entry name" value="SmpB"/>
</dbReference>
<dbReference type="GO" id="GO:0070929">
    <property type="term" value="P:trans-translation"/>
    <property type="evidence" value="ECO:0007669"/>
    <property type="project" value="UniProtKB-UniRule"/>
</dbReference>
<dbReference type="InterPro" id="IPR020081">
    <property type="entry name" value="SsrA-bd_prot_CS"/>
</dbReference>
<comment type="function">
    <text evidence="3">Required for rescue of stalled ribosomes mediated by trans-translation. Binds to transfer-messenger RNA (tmRNA), required for stable association of tmRNA with ribosomes. tmRNA and SmpB together mimic tRNA shape, replacing the anticodon stem-loop with SmpB. tmRNA is encoded by the ssrA gene; the 2 termini fold to resemble tRNA(Ala) and it encodes a 'tag peptide', a short internal open reading frame. During trans-translation Ala-aminoacylated tmRNA acts like a tRNA, entering the A-site of stalled ribosomes, displacing the stalled mRNA. The ribosome then switches to translate the ORF on the tmRNA; the nascent peptide is terminated with the 'tag peptide' encoded by the tmRNA and targeted for degradation. The ribosome is freed to recommence translation, which seems to be the essential function of trans-translation.</text>
</comment>
<dbReference type="SUPFAM" id="SSF74982">
    <property type="entry name" value="Small protein B (SmpB)"/>
    <property type="match status" value="1"/>
</dbReference>
<sequence>MSSNHVKLIAENRKARFNYTIEEEFEAGIVLKGTEVKSLRIGKVNLKDAYAKIHNGEVFIYQLHIGEYPFAYYDNHEPLRVRKLLLHKREIKRLYGKVNEKGLTLVPLKLYFKNGKVKIVIALARGKQLFDKRESIKRRDMEREQARLHRVGRYTHTGINAR</sequence>
<keyword evidence="1 3" id="KW-0963">Cytoplasm</keyword>
<keyword evidence="2 3" id="KW-0694">RNA-binding</keyword>
<dbReference type="EMBL" id="DSUH01000160">
    <property type="protein sequence ID" value="HGU32554.1"/>
    <property type="molecule type" value="Genomic_DNA"/>
</dbReference>
<comment type="subcellular location">
    <subcellularLocation>
        <location evidence="3">Cytoplasm</location>
    </subcellularLocation>
    <text evidence="3">The tmRNA-SmpB complex associates with stalled 70S ribosomes.</text>
</comment>
<dbReference type="Gene3D" id="2.40.280.10">
    <property type="match status" value="1"/>
</dbReference>
<dbReference type="GO" id="GO:0003723">
    <property type="term" value="F:RNA binding"/>
    <property type="evidence" value="ECO:0007669"/>
    <property type="project" value="UniProtKB-UniRule"/>
</dbReference>
<dbReference type="NCBIfam" id="NF003843">
    <property type="entry name" value="PRK05422.1"/>
    <property type="match status" value="1"/>
</dbReference>
<gene>
    <name evidence="3 4" type="primary">smpB</name>
    <name evidence="4" type="ORF">ENS29_06835</name>
</gene>
<dbReference type="CDD" id="cd09294">
    <property type="entry name" value="SmpB"/>
    <property type="match status" value="1"/>
</dbReference>
<dbReference type="PANTHER" id="PTHR30308:SF2">
    <property type="entry name" value="SSRA-BINDING PROTEIN"/>
    <property type="match status" value="1"/>
</dbReference>
<evidence type="ECO:0000313" key="4">
    <source>
        <dbReference type="EMBL" id="HGU32554.1"/>
    </source>
</evidence>
<evidence type="ECO:0000256" key="2">
    <source>
        <dbReference type="ARBA" id="ARBA00022884"/>
    </source>
</evidence>
<dbReference type="HAMAP" id="MF_00023">
    <property type="entry name" value="SmpB"/>
    <property type="match status" value="1"/>
</dbReference>
<dbReference type="PANTHER" id="PTHR30308">
    <property type="entry name" value="TMRNA-BINDING COMPONENT OF TRANS-TRANSLATION TAGGING COMPLEX"/>
    <property type="match status" value="1"/>
</dbReference>
<evidence type="ECO:0000256" key="1">
    <source>
        <dbReference type="ARBA" id="ARBA00022490"/>
    </source>
</evidence>
<accession>A0A7C4RRG6</accession>
<dbReference type="AlphaFoldDB" id="A0A7C4RRG6"/>
<comment type="similarity">
    <text evidence="3">Belongs to the SmpB family.</text>
</comment>
<dbReference type="NCBIfam" id="TIGR00086">
    <property type="entry name" value="smpB"/>
    <property type="match status" value="1"/>
</dbReference>
<reference evidence="4" key="1">
    <citation type="journal article" date="2020" name="mSystems">
        <title>Genome- and Community-Level Interaction Insights into Carbon Utilization and Element Cycling Functions of Hydrothermarchaeota in Hydrothermal Sediment.</title>
        <authorList>
            <person name="Zhou Z."/>
            <person name="Liu Y."/>
            <person name="Xu W."/>
            <person name="Pan J."/>
            <person name="Luo Z.H."/>
            <person name="Li M."/>
        </authorList>
    </citation>
    <scope>NUCLEOTIDE SEQUENCE [LARGE SCALE GENOMIC DNA]</scope>
    <source>
        <strain evidence="4">SpSt-477</strain>
    </source>
</reference>
<dbReference type="PROSITE" id="PS01317">
    <property type="entry name" value="SSRP"/>
    <property type="match status" value="1"/>
</dbReference>
<dbReference type="InterPro" id="IPR000037">
    <property type="entry name" value="SsrA-bd_prot"/>
</dbReference>
<dbReference type="GO" id="GO:0005829">
    <property type="term" value="C:cytosol"/>
    <property type="evidence" value="ECO:0007669"/>
    <property type="project" value="TreeGrafter"/>
</dbReference>